<dbReference type="InterPro" id="IPR000938">
    <property type="entry name" value="CAP-Gly_domain"/>
</dbReference>
<comment type="subunit">
    <text evidence="29">Interacts (via CAP-Gly domain) with IKBKG/NEMO (via proline-rich C-terminal region). Interacts with TRAF2 and TRIP. Interacts with PLK1, DVL1, DVL3, MAVS, TBK1, IKKE and RIGI. Interacts (via CAP-Gly domain) with microtubules. Interacts with HDAC6 and BCL3. Interacts with MAP3K7. Identified in a complex with TRAF6 and SQSTM1. Interacts with OPTN and SQSTM1. Interacts with CEP350. Interacts with RNF31; the interaction is indirect and is mediated via SPATA2. Interacts with SPATA2 (via the PUB domain); the interaction is direct and recruits CYLD to the LUBAC complex, thereby regulating TNF-alpha-induced necroptosis.</text>
</comment>
<evidence type="ECO:0000256" key="29">
    <source>
        <dbReference type="ARBA" id="ARBA00046580"/>
    </source>
</evidence>
<evidence type="ECO:0000256" key="27">
    <source>
        <dbReference type="ARBA" id="ARBA00031094"/>
    </source>
</evidence>
<feature type="domain" description="USP" evidence="30">
    <location>
        <begin position="180"/>
        <end position="539"/>
    </location>
</feature>
<evidence type="ECO:0000256" key="14">
    <source>
        <dbReference type="ARBA" id="ARBA00022670"/>
    </source>
</evidence>
<evidence type="ECO:0000256" key="24">
    <source>
        <dbReference type="ARBA" id="ARBA00023136"/>
    </source>
</evidence>
<dbReference type="SUPFAM" id="SSF54001">
    <property type="entry name" value="Cysteine proteinases"/>
    <property type="match status" value="1"/>
</dbReference>
<dbReference type="SMART" id="SM01052">
    <property type="entry name" value="CAP_GLY"/>
    <property type="match status" value="1"/>
</dbReference>
<dbReference type="GO" id="GO:0004843">
    <property type="term" value="F:cysteine-type deubiquitinase activity"/>
    <property type="evidence" value="ECO:0007669"/>
    <property type="project" value="UniProtKB-EC"/>
</dbReference>
<comment type="catalytic activity">
    <reaction evidence="1">
        <text>Thiol-dependent hydrolysis of ester, thioester, amide, peptide and isopeptide bonds formed by the C-terminal Gly of ubiquitin (a 76-residue protein attached to proteins as an intracellular targeting signal).</text>
        <dbReference type="EC" id="3.4.19.12"/>
    </reaction>
</comment>
<dbReference type="InterPro" id="IPR001394">
    <property type="entry name" value="Peptidase_C19_UCH"/>
</dbReference>
<dbReference type="PROSITE" id="PS00972">
    <property type="entry name" value="USP_1"/>
    <property type="match status" value="1"/>
</dbReference>
<evidence type="ECO:0000259" key="31">
    <source>
        <dbReference type="PROSITE" id="PS50245"/>
    </source>
</evidence>
<evidence type="ECO:0000256" key="17">
    <source>
        <dbReference type="ARBA" id="ARBA00022723"/>
    </source>
</evidence>
<evidence type="ECO:0000256" key="19">
    <source>
        <dbReference type="ARBA" id="ARBA00022801"/>
    </source>
</evidence>
<evidence type="ECO:0000256" key="20">
    <source>
        <dbReference type="ARBA" id="ARBA00022807"/>
    </source>
</evidence>
<dbReference type="GO" id="GO:0048471">
    <property type="term" value="C:perinuclear region of cytoplasm"/>
    <property type="evidence" value="ECO:0007669"/>
    <property type="project" value="UniProtKB-SubCell"/>
</dbReference>
<dbReference type="Gene3D" id="2.30.30.190">
    <property type="entry name" value="CAP Gly-rich-like domain"/>
    <property type="match status" value="1"/>
</dbReference>
<protein>
    <recommendedName>
        <fullName evidence="9">Ubiquitin carboxyl-terminal hydrolase CYLD</fullName>
        <ecNumber evidence="8">3.4.19.12</ecNumber>
    </recommendedName>
    <alternativeName>
        <fullName evidence="26">Deubiquitinating enzyme CYLD</fullName>
    </alternativeName>
    <alternativeName>
        <fullName evidence="27">Ubiquitin thioesterase CYLD</fullName>
    </alternativeName>
    <alternativeName>
        <fullName evidence="28">Ubiquitin-specific-processing protease CYLD</fullName>
    </alternativeName>
</protein>
<dbReference type="GO" id="GO:0005874">
    <property type="term" value="C:microtubule"/>
    <property type="evidence" value="ECO:0007669"/>
    <property type="project" value="UniProtKB-KW"/>
</dbReference>
<dbReference type="FunFam" id="3.90.70.10:FF:000009">
    <property type="entry name" value="Putative ubiquitin carboxyl-terminal hydrolase CYLD"/>
    <property type="match status" value="1"/>
</dbReference>
<evidence type="ECO:0000256" key="4">
    <source>
        <dbReference type="ARBA" id="ARBA00004300"/>
    </source>
</evidence>
<name>A0AAD9DWN8_9TELE</name>
<keyword evidence="11" id="KW-0963">Cytoplasm</keyword>
<dbReference type="InterPro" id="IPR038765">
    <property type="entry name" value="Papain-like_cys_pep_sf"/>
</dbReference>
<dbReference type="Pfam" id="PF01302">
    <property type="entry name" value="CAP_GLY"/>
    <property type="match status" value="1"/>
</dbReference>
<dbReference type="GO" id="GO:0006508">
    <property type="term" value="P:proteolysis"/>
    <property type="evidence" value="ECO:0007669"/>
    <property type="project" value="UniProtKB-KW"/>
</dbReference>
<keyword evidence="17" id="KW-0479">Metal-binding</keyword>
<dbReference type="GO" id="GO:0005813">
    <property type="term" value="C:centrosome"/>
    <property type="evidence" value="ECO:0007669"/>
    <property type="project" value="UniProtKB-SubCell"/>
</dbReference>
<evidence type="ECO:0000256" key="26">
    <source>
        <dbReference type="ARBA" id="ARBA00030882"/>
    </source>
</evidence>
<evidence type="ECO:0000313" key="32">
    <source>
        <dbReference type="EMBL" id="KAK1796711.1"/>
    </source>
</evidence>
<dbReference type="GO" id="GO:0005886">
    <property type="term" value="C:plasma membrane"/>
    <property type="evidence" value="ECO:0007669"/>
    <property type="project" value="UniProtKB-SubCell"/>
</dbReference>
<dbReference type="InterPro" id="IPR036859">
    <property type="entry name" value="CAP-Gly_dom_sf"/>
</dbReference>
<accession>A0AAD9DWN8</accession>
<evidence type="ECO:0000256" key="2">
    <source>
        <dbReference type="ARBA" id="ARBA00004120"/>
    </source>
</evidence>
<evidence type="ECO:0000313" key="33">
    <source>
        <dbReference type="Proteomes" id="UP001239994"/>
    </source>
</evidence>
<evidence type="ECO:0000256" key="13">
    <source>
        <dbReference type="ARBA" id="ARBA00022588"/>
    </source>
</evidence>
<evidence type="ECO:0000256" key="16">
    <source>
        <dbReference type="ARBA" id="ARBA00022701"/>
    </source>
</evidence>
<keyword evidence="13" id="KW-0399">Innate immunity</keyword>
<evidence type="ECO:0000256" key="25">
    <source>
        <dbReference type="ARBA" id="ARBA00023273"/>
    </source>
</evidence>
<evidence type="ECO:0000256" key="10">
    <source>
        <dbReference type="ARBA" id="ARBA00022475"/>
    </source>
</evidence>
<evidence type="ECO:0000256" key="7">
    <source>
        <dbReference type="ARBA" id="ARBA00009085"/>
    </source>
</evidence>
<dbReference type="EC" id="3.4.19.12" evidence="8"/>
<keyword evidence="19" id="KW-0378">Hydrolase</keyword>
<dbReference type="PANTHER" id="PTHR11830">
    <property type="entry name" value="40S RIBOSOMAL PROTEIN S3A"/>
    <property type="match status" value="1"/>
</dbReference>
<keyword evidence="23" id="KW-0391">Immunity</keyword>
<gene>
    <name evidence="32" type="ORF">P4O66_009734</name>
</gene>
<evidence type="ECO:0000256" key="6">
    <source>
        <dbReference type="ARBA" id="ARBA00004556"/>
    </source>
</evidence>
<keyword evidence="22" id="KW-0832">Ubl conjugation</keyword>
<dbReference type="Gene3D" id="3.90.70.10">
    <property type="entry name" value="Cysteine proteinases"/>
    <property type="match status" value="1"/>
</dbReference>
<dbReference type="GO" id="GO:0005819">
    <property type="term" value="C:spindle"/>
    <property type="evidence" value="ECO:0007669"/>
    <property type="project" value="UniProtKB-SubCell"/>
</dbReference>
<evidence type="ECO:0000256" key="18">
    <source>
        <dbReference type="ARBA" id="ARBA00022786"/>
    </source>
</evidence>
<keyword evidence="12" id="KW-0597">Phosphoprotein</keyword>
<keyword evidence="15" id="KW-0879">Wnt signaling pathway</keyword>
<keyword evidence="10" id="KW-1003">Cell membrane</keyword>
<evidence type="ECO:0000256" key="11">
    <source>
        <dbReference type="ARBA" id="ARBA00022490"/>
    </source>
</evidence>
<keyword evidence="18" id="KW-0833">Ubl conjugation pathway</keyword>
<dbReference type="PROSITE" id="PS50245">
    <property type="entry name" value="CAP_GLY_2"/>
    <property type="match status" value="1"/>
</dbReference>
<comment type="subcellular location">
    <subcellularLocation>
        <location evidence="5">Cell membrane</location>
        <topology evidence="5">Peripheral membrane protein</topology>
        <orientation evidence="5">Cytoplasmic side</orientation>
    </subcellularLocation>
    <subcellularLocation>
        <location evidence="2">Cytoplasm</location>
        <location evidence="2">Cytoskeleton</location>
        <location evidence="2">Cilium basal body</location>
    </subcellularLocation>
    <subcellularLocation>
        <location evidence="4">Cytoplasm</location>
        <location evidence="4">Cytoskeleton</location>
        <location evidence="4">Microtubule organizing center</location>
        <location evidence="4">Centrosome</location>
    </subcellularLocation>
    <subcellularLocation>
        <location evidence="3">Cytoplasm</location>
        <location evidence="3">Cytoskeleton</location>
        <location evidence="3">Spindle</location>
    </subcellularLocation>
    <subcellularLocation>
        <location evidence="6">Cytoplasm</location>
        <location evidence="6">Perinuclear region</location>
    </subcellularLocation>
</comment>
<proteinExistence type="inferred from homology"/>
<comment type="similarity">
    <text evidence="7">Belongs to the peptidase C19 family.</text>
</comment>
<evidence type="ECO:0000256" key="8">
    <source>
        <dbReference type="ARBA" id="ARBA00012759"/>
    </source>
</evidence>
<organism evidence="32 33">
    <name type="scientific">Electrophorus voltai</name>
    <dbReference type="NCBI Taxonomy" id="2609070"/>
    <lineage>
        <taxon>Eukaryota</taxon>
        <taxon>Metazoa</taxon>
        <taxon>Chordata</taxon>
        <taxon>Craniata</taxon>
        <taxon>Vertebrata</taxon>
        <taxon>Euteleostomi</taxon>
        <taxon>Actinopterygii</taxon>
        <taxon>Neopterygii</taxon>
        <taxon>Teleostei</taxon>
        <taxon>Ostariophysi</taxon>
        <taxon>Gymnotiformes</taxon>
        <taxon>Gymnotoidei</taxon>
        <taxon>Gymnotidae</taxon>
        <taxon>Electrophorus</taxon>
    </lineage>
</organism>
<dbReference type="InterPro" id="IPR018200">
    <property type="entry name" value="USP_CS"/>
</dbReference>
<evidence type="ECO:0000256" key="22">
    <source>
        <dbReference type="ARBA" id="ARBA00022843"/>
    </source>
</evidence>
<evidence type="ECO:0000256" key="21">
    <source>
        <dbReference type="ARBA" id="ARBA00022833"/>
    </source>
</evidence>
<keyword evidence="16" id="KW-0493">Microtubule</keyword>
<evidence type="ECO:0000256" key="9">
    <source>
        <dbReference type="ARBA" id="ARBA00018699"/>
    </source>
</evidence>
<dbReference type="Pfam" id="PF00443">
    <property type="entry name" value="UCH"/>
    <property type="match status" value="1"/>
</dbReference>
<reference evidence="32" key="1">
    <citation type="submission" date="2023-03" db="EMBL/GenBank/DDBJ databases">
        <title>Electrophorus voltai genome.</title>
        <authorList>
            <person name="Bian C."/>
        </authorList>
    </citation>
    <scope>NUCLEOTIDE SEQUENCE</scope>
    <source>
        <strain evidence="32">CB-2022</strain>
        <tissue evidence="32">Muscle</tissue>
    </source>
</reference>
<keyword evidence="20" id="KW-0788">Thiol protease</keyword>
<evidence type="ECO:0000256" key="15">
    <source>
        <dbReference type="ARBA" id="ARBA00022687"/>
    </source>
</evidence>
<keyword evidence="24" id="KW-0472">Membrane</keyword>
<dbReference type="GO" id="GO:0016579">
    <property type="term" value="P:protein deubiquitination"/>
    <property type="evidence" value="ECO:0007669"/>
    <property type="project" value="InterPro"/>
</dbReference>
<dbReference type="GO" id="GO:0046872">
    <property type="term" value="F:metal ion binding"/>
    <property type="evidence" value="ECO:0007669"/>
    <property type="project" value="UniProtKB-KW"/>
</dbReference>
<dbReference type="PROSITE" id="PS50235">
    <property type="entry name" value="USP_3"/>
    <property type="match status" value="1"/>
</dbReference>
<dbReference type="InterPro" id="IPR028889">
    <property type="entry name" value="USP"/>
</dbReference>
<evidence type="ECO:0000256" key="5">
    <source>
        <dbReference type="ARBA" id="ARBA00004413"/>
    </source>
</evidence>
<dbReference type="SUPFAM" id="SSF74924">
    <property type="entry name" value="Cap-Gly domain"/>
    <property type="match status" value="1"/>
</dbReference>
<evidence type="ECO:0000256" key="3">
    <source>
        <dbReference type="ARBA" id="ARBA00004186"/>
    </source>
</evidence>
<evidence type="ECO:0000256" key="12">
    <source>
        <dbReference type="ARBA" id="ARBA00022553"/>
    </source>
</evidence>
<evidence type="ECO:0000259" key="30">
    <source>
        <dbReference type="PROSITE" id="PS50235"/>
    </source>
</evidence>
<dbReference type="GO" id="GO:0016055">
    <property type="term" value="P:Wnt signaling pathway"/>
    <property type="evidence" value="ECO:0007669"/>
    <property type="project" value="UniProtKB-KW"/>
</dbReference>
<dbReference type="EMBL" id="JAROKS010000015">
    <property type="protein sequence ID" value="KAK1796711.1"/>
    <property type="molecule type" value="Genomic_DNA"/>
</dbReference>
<dbReference type="GO" id="GO:0045087">
    <property type="term" value="P:innate immune response"/>
    <property type="evidence" value="ECO:0007669"/>
    <property type="project" value="UniProtKB-KW"/>
</dbReference>
<comment type="caution">
    <text evidence="32">The sequence shown here is derived from an EMBL/GenBank/DDBJ whole genome shotgun (WGS) entry which is preliminary data.</text>
</comment>
<evidence type="ECO:0000256" key="23">
    <source>
        <dbReference type="ARBA" id="ARBA00022859"/>
    </source>
</evidence>
<keyword evidence="25" id="KW-0966">Cell projection</keyword>
<feature type="domain" description="CAP-Gly" evidence="31">
    <location>
        <begin position="87"/>
        <end position="129"/>
    </location>
</feature>
<keyword evidence="14" id="KW-0645">Protease</keyword>
<sequence>MVLELDNEKGVVLISTDIDENGREGGEMKMSLDHVIKEADFNKDETEMMEIPEMANDLGTHGAIGLGSMVEVLLGKGPVRATVCWMGHLPGLIDTRVGLELEEDYGVNDGTFRDVRYFTCPAKHGLFVKLSSCRPDARFLGDSAANRHFDHDGQDASAPQANVPPVASEDVLRVLIGRMKGIQGHCNSCYMDSALFSLFSCSSVVDSLLFKRIKRKDEAIQKTILRDIVCPLRRDGFVAAQSVMKLRQLLQARGHCPSYTTDEKDPEEFLTLIMQEVLCLEPPLKLKSFSQAKGILGAVESSYFYQIFVDYNNCLILPTVQQLLEQSFHSSGVRLAEIPSCLILTMPRSGKQFKMFPKIIPSLELDITGLLSDGPQQCVICGELAYLECSECLGESVFSNTGFKHFCEKCSTQVHSHPCRQRHKPACLHLPEGFPRHWGPRIPPREKLELFAVLCIETSHYVSFVKHGPKATDWIFFDSMADRQGESDGFNIPEVKACTEVGRYLSMPLAELAIQAPRQMEGVAKRLFCDGYMYLYQSPSMALYR</sequence>
<evidence type="ECO:0000256" key="28">
    <source>
        <dbReference type="ARBA" id="ARBA00032487"/>
    </source>
</evidence>
<keyword evidence="33" id="KW-1185">Reference proteome</keyword>
<keyword evidence="21" id="KW-0862">Zinc</keyword>
<dbReference type="Proteomes" id="UP001239994">
    <property type="component" value="Unassembled WGS sequence"/>
</dbReference>
<evidence type="ECO:0000256" key="1">
    <source>
        <dbReference type="ARBA" id="ARBA00000707"/>
    </source>
</evidence>
<dbReference type="AlphaFoldDB" id="A0AAD9DWN8"/>